<dbReference type="Gene3D" id="3.40.50.300">
    <property type="entry name" value="P-loop containing nucleotide triphosphate hydrolases"/>
    <property type="match status" value="1"/>
</dbReference>
<evidence type="ECO:0000313" key="10">
    <source>
        <dbReference type="Proteomes" id="UP000054558"/>
    </source>
</evidence>
<evidence type="ECO:0000259" key="8">
    <source>
        <dbReference type="PROSITE" id="PS50823"/>
    </source>
</evidence>
<dbReference type="Pfam" id="PF07650">
    <property type="entry name" value="KH_2"/>
    <property type="match status" value="1"/>
</dbReference>
<dbReference type="InterPro" id="IPR006073">
    <property type="entry name" value="GTP-bd"/>
</dbReference>
<feature type="compositionally biased region" description="Polar residues" evidence="7">
    <location>
        <begin position="297"/>
        <end position="315"/>
    </location>
</feature>
<dbReference type="NCBIfam" id="TIGR00231">
    <property type="entry name" value="small_GTP"/>
    <property type="match status" value="1"/>
</dbReference>
<dbReference type="InterPro" id="IPR004044">
    <property type="entry name" value="KH_dom_type_2"/>
</dbReference>
<name>A0A1Y1HY97_KLENI</name>
<dbReference type="HAMAP" id="MF_00367">
    <property type="entry name" value="GTPase_Era"/>
    <property type="match status" value="1"/>
</dbReference>
<feature type="compositionally biased region" description="Basic and acidic residues" evidence="7">
    <location>
        <begin position="390"/>
        <end position="405"/>
    </location>
</feature>
<dbReference type="Pfam" id="PF01926">
    <property type="entry name" value="MMR_HSR1"/>
    <property type="match status" value="1"/>
</dbReference>
<accession>A0A1Y1HY97</accession>
<dbReference type="SUPFAM" id="SSF54814">
    <property type="entry name" value="Prokaryotic type KH domain (KH-domain type II)"/>
    <property type="match status" value="1"/>
</dbReference>
<evidence type="ECO:0000256" key="7">
    <source>
        <dbReference type="SAM" id="MobiDB-lite"/>
    </source>
</evidence>
<dbReference type="GO" id="GO:0000028">
    <property type="term" value="P:ribosomal small subunit assembly"/>
    <property type="evidence" value="ECO:0000318"/>
    <property type="project" value="GO_Central"/>
</dbReference>
<feature type="compositionally biased region" description="Polar residues" evidence="7">
    <location>
        <begin position="365"/>
        <end position="377"/>
    </location>
</feature>
<keyword evidence="4 6" id="KW-0342">GTP-binding</keyword>
<evidence type="ECO:0000256" key="2">
    <source>
        <dbReference type="ARBA" id="ARBA00022741"/>
    </source>
</evidence>
<dbReference type="InterPro" id="IPR027417">
    <property type="entry name" value="P-loop_NTPase"/>
</dbReference>
<dbReference type="Gene3D" id="3.30.300.20">
    <property type="match status" value="1"/>
</dbReference>
<protein>
    <recommendedName>
        <fullName evidence="8">KH type-2 domain-containing protein</fullName>
    </recommendedName>
</protein>
<evidence type="ECO:0000313" key="9">
    <source>
        <dbReference type="EMBL" id="GAQ83625.1"/>
    </source>
</evidence>
<dbReference type="CDD" id="cd22534">
    <property type="entry name" value="KH-II_Era"/>
    <property type="match status" value="1"/>
</dbReference>
<evidence type="ECO:0000256" key="3">
    <source>
        <dbReference type="ARBA" id="ARBA00022884"/>
    </source>
</evidence>
<dbReference type="InterPro" id="IPR005225">
    <property type="entry name" value="Small_GTP-bd"/>
</dbReference>
<dbReference type="STRING" id="105231.A0A1Y1HY97"/>
<dbReference type="NCBIfam" id="TIGR00436">
    <property type="entry name" value="era"/>
    <property type="match status" value="1"/>
</dbReference>
<evidence type="ECO:0000256" key="1">
    <source>
        <dbReference type="ARBA" id="ARBA00007921"/>
    </source>
</evidence>
<feature type="region of interest" description="Disordered" evidence="7">
    <location>
        <begin position="280"/>
        <end position="326"/>
    </location>
</feature>
<reference evidence="9 10" key="1">
    <citation type="journal article" date="2014" name="Nat. Commun.">
        <title>Klebsormidium flaccidum genome reveals primary factors for plant terrestrial adaptation.</title>
        <authorList>
            <person name="Hori K."/>
            <person name="Maruyama F."/>
            <person name="Fujisawa T."/>
            <person name="Togashi T."/>
            <person name="Yamamoto N."/>
            <person name="Seo M."/>
            <person name="Sato S."/>
            <person name="Yamada T."/>
            <person name="Mori H."/>
            <person name="Tajima N."/>
            <person name="Moriyama T."/>
            <person name="Ikeuchi M."/>
            <person name="Watanabe M."/>
            <person name="Wada H."/>
            <person name="Kobayashi K."/>
            <person name="Saito M."/>
            <person name="Masuda T."/>
            <person name="Sasaki-Sekimoto Y."/>
            <person name="Mashiguchi K."/>
            <person name="Awai K."/>
            <person name="Shimojima M."/>
            <person name="Masuda S."/>
            <person name="Iwai M."/>
            <person name="Nobusawa T."/>
            <person name="Narise T."/>
            <person name="Kondo S."/>
            <person name="Saito H."/>
            <person name="Sato R."/>
            <person name="Murakawa M."/>
            <person name="Ihara Y."/>
            <person name="Oshima-Yamada Y."/>
            <person name="Ohtaka K."/>
            <person name="Satoh M."/>
            <person name="Sonobe K."/>
            <person name="Ishii M."/>
            <person name="Ohtani R."/>
            <person name="Kanamori-Sato M."/>
            <person name="Honoki R."/>
            <person name="Miyazaki D."/>
            <person name="Mochizuki H."/>
            <person name="Umetsu J."/>
            <person name="Higashi K."/>
            <person name="Shibata D."/>
            <person name="Kamiya Y."/>
            <person name="Sato N."/>
            <person name="Nakamura Y."/>
            <person name="Tabata S."/>
            <person name="Ida S."/>
            <person name="Kurokawa K."/>
            <person name="Ohta H."/>
        </authorList>
    </citation>
    <scope>NUCLEOTIDE SEQUENCE [LARGE SCALE GENOMIC DNA]</scope>
    <source>
        <strain evidence="9 10">NIES-2285</strain>
    </source>
</reference>
<feature type="domain" description="KH type-2" evidence="8">
    <location>
        <begin position="701"/>
        <end position="778"/>
    </location>
</feature>
<feature type="compositionally biased region" description="Basic and acidic residues" evidence="7">
    <location>
        <begin position="151"/>
        <end position="161"/>
    </location>
</feature>
<evidence type="ECO:0000256" key="6">
    <source>
        <dbReference type="RuleBase" id="RU003761"/>
    </source>
</evidence>
<keyword evidence="2 6" id="KW-0547">Nucleotide-binding</keyword>
<dbReference type="InterPro" id="IPR005662">
    <property type="entry name" value="GTPase_Era-like"/>
</dbReference>
<evidence type="ECO:0000256" key="5">
    <source>
        <dbReference type="PROSITE-ProRule" id="PRU00118"/>
    </source>
</evidence>
<keyword evidence="10" id="KW-1185">Reference proteome</keyword>
<keyword evidence="3 5" id="KW-0694">RNA-binding</keyword>
<dbReference type="OrthoDB" id="8954335at2759"/>
<dbReference type="InterPro" id="IPR009019">
    <property type="entry name" value="KH_sf_prok-type"/>
</dbReference>
<gene>
    <name evidence="9" type="ORF">KFL_001550150</name>
</gene>
<sequence>MALGPLWAWLRSGSTRQGLLTAAWPAGKLECGSTGFVGELLSQCRTLHGSAALGFRNKAARRGAEDEWGWNPLLRSEESAALGADEIRWALQRAEELAERERESVGHTGNDERVRGPKAMRAEGGAVVENRESAKKGVVETRARAVGKNAAHIDEGRRKGEQIAGGVKARPKPDGAKAGVATTRESSVRRQGGQLGGGTQPRRLGFGVHKEAPWSGRFQVRQGAALTGDLWNEVAPDVDEGFRQSAAEQESVDGAQDIAESVRGTTDGIQTGAIGRSVGEAVQEESQTVPGVFSEQGLESGNRLDSSCQEASTSERGLDSFEGEGRDFAGRLSGAVRIEEEAQSTGSRARISSADGTSPWGAESDQLTQQKSTDIQTRSSSARSGEAASEDNRSLETLEETDARVMDNAPTRDLSERQLGRSDVSARLSEDSDGSDRFLDDSDASERVPDLEELRTWLTQLDRQGEGELEEEEKEERQGSASVPVEKQKSLRLAIMGPPNAGKSVLTNALVGTKVSAVSAKTNTTRAPIIGVSTHRTTQLVVCDTPGLASLAPGRELRSTNQQLVNRAQRAGADCDVVIVVIDVAREIERPDPRIPRMIAKLGEQLPTGQKHALVLNKVDAVGRADRPKLEELCERLMMLHAFDRCFVTSGKRGLGLKQLYRYLRKNAVLRPWELPEGRPTDLSDEQRAMDIVRQHLLDRLHKEIPYKVVVKPVGWAESGDGVLEIRQDLIVDRKKIKAMVVGKKGATIKQITLGAREELGEILGRRIELFLNIRVEGT</sequence>
<organism evidence="9 10">
    <name type="scientific">Klebsormidium nitens</name>
    <name type="common">Green alga</name>
    <name type="synonym">Ulothrix nitens</name>
    <dbReference type="NCBI Taxonomy" id="105231"/>
    <lineage>
        <taxon>Eukaryota</taxon>
        <taxon>Viridiplantae</taxon>
        <taxon>Streptophyta</taxon>
        <taxon>Klebsormidiophyceae</taxon>
        <taxon>Klebsormidiales</taxon>
        <taxon>Klebsormidiaceae</taxon>
        <taxon>Klebsormidium</taxon>
    </lineage>
</organism>
<dbReference type="PANTHER" id="PTHR42698">
    <property type="entry name" value="GTPASE ERA"/>
    <property type="match status" value="1"/>
</dbReference>
<feature type="compositionally biased region" description="Low complexity" evidence="7">
    <location>
        <begin position="378"/>
        <end position="387"/>
    </location>
</feature>
<proteinExistence type="inferred from homology"/>
<dbReference type="AlphaFoldDB" id="A0A1Y1HY97"/>
<comment type="similarity">
    <text evidence="1 6">Belongs to the TRAFAC class TrmE-Era-EngA-EngB-Septin-like GTPase superfamily. Era GTPase family.</text>
</comment>
<dbReference type="Proteomes" id="UP000054558">
    <property type="component" value="Unassembled WGS sequence"/>
</dbReference>
<feature type="compositionally biased region" description="Basic and acidic residues" evidence="7">
    <location>
        <begin position="316"/>
        <end position="326"/>
    </location>
</feature>
<dbReference type="GO" id="GO:0043024">
    <property type="term" value="F:ribosomal small subunit binding"/>
    <property type="evidence" value="ECO:0000318"/>
    <property type="project" value="GO_Central"/>
</dbReference>
<dbReference type="GO" id="GO:0019843">
    <property type="term" value="F:rRNA binding"/>
    <property type="evidence" value="ECO:0000318"/>
    <property type="project" value="GO_Central"/>
</dbReference>
<dbReference type="EMBL" id="DF237104">
    <property type="protein sequence ID" value="GAQ83625.1"/>
    <property type="molecule type" value="Genomic_DNA"/>
</dbReference>
<feature type="region of interest" description="Disordered" evidence="7">
    <location>
        <begin position="340"/>
        <end position="486"/>
    </location>
</feature>
<feature type="compositionally biased region" description="Basic and acidic residues" evidence="7">
    <location>
        <begin position="428"/>
        <end position="455"/>
    </location>
</feature>
<feature type="region of interest" description="Disordered" evidence="7">
    <location>
        <begin position="149"/>
        <end position="206"/>
    </location>
</feature>
<dbReference type="GO" id="GO:0005525">
    <property type="term" value="F:GTP binding"/>
    <property type="evidence" value="ECO:0007669"/>
    <property type="project" value="UniProtKB-KW"/>
</dbReference>
<dbReference type="PANTHER" id="PTHR42698:SF1">
    <property type="entry name" value="GTPASE ERA, MITOCHONDRIAL"/>
    <property type="match status" value="1"/>
</dbReference>
<dbReference type="SUPFAM" id="SSF52540">
    <property type="entry name" value="P-loop containing nucleoside triphosphate hydrolases"/>
    <property type="match status" value="1"/>
</dbReference>
<evidence type="ECO:0000256" key="4">
    <source>
        <dbReference type="ARBA" id="ARBA00023134"/>
    </source>
</evidence>
<dbReference type="InterPro" id="IPR015946">
    <property type="entry name" value="KH_dom-like_a/b"/>
</dbReference>
<dbReference type="PROSITE" id="PS50823">
    <property type="entry name" value="KH_TYPE_2"/>
    <property type="match status" value="1"/>
</dbReference>